<dbReference type="AlphaFoldDB" id="A0AAV9UAL8"/>
<evidence type="ECO:0000256" key="1">
    <source>
        <dbReference type="SAM" id="MobiDB-lite"/>
    </source>
</evidence>
<feature type="region of interest" description="Disordered" evidence="1">
    <location>
        <begin position="103"/>
        <end position="165"/>
    </location>
</feature>
<protein>
    <submittedName>
        <fullName evidence="2">Uncharacterized protein</fullName>
    </submittedName>
</protein>
<evidence type="ECO:0000313" key="2">
    <source>
        <dbReference type="EMBL" id="KAK6338338.1"/>
    </source>
</evidence>
<sequence>MVKKSSVPVLFFSVLRSQQRPSILPAATSSTRHHLFLYPTYHPVIVLLDHMPTKMFHARKTKNIKDLPLYGGLKPQASAATKKVIEPSQVKATPVSKLKRKLELSPNDGDLRSQFQPEKRMRRARELNPELGTLTEKSPKTPENKVRSDLEAEDNSPPKSTESDEAIRLLVEERMNKDARCRGATEKTRAIIMKARCEAERKKARTRELREKREKDLGWSSFRSRLERGGLPLPRVRGAETKEEPAGPAKPRYDSGSDLLAKPTTFDALRAKFEKGEMKRREMVKRVGEELKKAKEELIGAKTRACEGKKARLARARGDLLAATRQIKQELDGLKRRRLPEAGEARRALRAKLGRQAEQYAALMAEHKLAFDEATRAEEGLAALRSEVAGLPTGDPEALSEFREKVDKSAAKAVEELETKEKEGLRKQLKGEKKALRALQRC</sequence>
<feature type="region of interest" description="Disordered" evidence="1">
    <location>
        <begin position="236"/>
        <end position="261"/>
    </location>
</feature>
<organism evidence="2 3">
    <name type="scientific">Orbilia blumenaviensis</name>
    <dbReference type="NCBI Taxonomy" id="1796055"/>
    <lineage>
        <taxon>Eukaryota</taxon>
        <taxon>Fungi</taxon>
        <taxon>Dikarya</taxon>
        <taxon>Ascomycota</taxon>
        <taxon>Pezizomycotina</taxon>
        <taxon>Orbiliomycetes</taxon>
        <taxon>Orbiliales</taxon>
        <taxon>Orbiliaceae</taxon>
        <taxon>Orbilia</taxon>
    </lineage>
</organism>
<comment type="caution">
    <text evidence="2">The sequence shown here is derived from an EMBL/GenBank/DDBJ whole genome shotgun (WGS) entry which is preliminary data.</text>
</comment>
<feature type="compositionally biased region" description="Basic and acidic residues" evidence="1">
    <location>
        <begin position="137"/>
        <end position="150"/>
    </location>
</feature>
<dbReference type="Proteomes" id="UP001373714">
    <property type="component" value="Unassembled WGS sequence"/>
</dbReference>
<feature type="compositionally biased region" description="Basic and acidic residues" evidence="1">
    <location>
        <begin position="237"/>
        <end position="255"/>
    </location>
</feature>
<name>A0AAV9UAL8_9PEZI</name>
<proteinExistence type="predicted"/>
<keyword evidence="3" id="KW-1185">Reference proteome</keyword>
<reference evidence="2 3" key="1">
    <citation type="submission" date="2019-10" db="EMBL/GenBank/DDBJ databases">
        <authorList>
            <person name="Palmer J.M."/>
        </authorList>
    </citation>
    <scope>NUCLEOTIDE SEQUENCE [LARGE SCALE GENOMIC DNA]</scope>
    <source>
        <strain evidence="2 3">TWF730</strain>
    </source>
</reference>
<gene>
    <name evidence="2" type="ORF">TWF730_002401</name>
</gene>
<dbReference type="EMBL" id="JAVHNS010000012">
    <property type="protein sequence ID" value="KAK6338338.1"/>
    <property type="molecule type" value="Genomic_DNA"/>
</dbReference>
<accession>A0AAV9UAL8</accession>
<evidence type="ECO:0000313" key="3">
    <source>
        <dbReference type="Proteomes" id="UP001373714"/>
    </source>
</evidence>